<dbReference type="InterPro" id="IPR002933">
    <property type="entry name" value="Peptidase_M20"/>
</dbReference>
<dbReference type="PANTHER" id="PTHR43270:SF4">
    <property type="entry name" value="CARNOSINE DIPEPTIDASE 2, ISOFORM A"/>
    <property type="match status" value="1"/>
</dbReference>
<gene>
    <name evidence="4" type="ORF">ECRASSUSDP1_LOCUS8905</name>
</gene>
<dbReference type="PANTHER" id="PTHR43270">
    <property type="entry name" value="BETA-ALA-HIS DIPEPTIDASE"/>
    <property type="match status" value="1"/>
</dbReference>
<evidence type="ECO:0000256" key="3">
    <source>
        <dbReference type="ARBA" id="ARBA00022801"/>
    </source>
</evidence>
<dbReference type="GO" id="GO:0046872">
    <property type="term" value="F:metal ion binding"/>
    <property type="evidence" value="ECO:0007669"/>
    <property type="project" value="UniProtKB-KW"/>
</dbReference>
<organism evidence="4 5">
    <name type="scientific">Euplotes crassus</name>
    <dbReference type="NCBI Taxonomy" id="5936"/>
    <lineage>
        <taxon>Eukaryota</taxon>
        <taxon>Sar</taxon>
        <taxon>Alveolata</taxon>
        <taxon>Ciliophora</taxon>
        <taxon>Intramacronucleata</taxon>
        <taxon>Spirotrichea</taxon>
        <taxon>Hypotrichia</taxon>
        <taxon>Euplotida</taxon>
        <taxon>Euplotidae</taxon>
        <taxon>Moneuplotes</taxon>
    </lineage>
</organism>
<reference evidence="4" key="1">
    <citation type="submission" date="2023-07" db="EMBL/GenBank/DDBJ databases">
        <authorList>
            <consortium name="AG Swart"/>
            <person name="Singh M."/>
            <person name="Singh A."/>
            <person name="Seah K."/>
            <person name="Emmerich C."/>
        </authorList>
    </citation>
    <scope>NUCLEOTIDE SEQUENCE</scope>
    <source>
        <strain evidence="4">DP1</strain>
    </source>
</reference>
<keyword evidence="5" id="KW-1185">Reference proteome</keyword>
<evidence type="ECO:0000313" key="4">
    <source>
        <dbReference type="EMBL" id="CAI2367617.1"/>
    </source>
</evidence>
<evidence type="ECO:0000256" key="2">
    <source>
        <dbReference type="ARBA" id="ARBA00022723"/>
    </source>
</evidence>
<evidence type="ECO:0000256" key="1">
    <source>
        <dbReference type="ARBA" id="ARBA00022670"/>
    </source>
</evidence>
<dbReference type="Proteomes" id="UP001295684">
    <property type="component" value="Unassembled WGS sequence"/>
</dbReference>
<dbReference type="SUPFAM" id="SSF53187">
    <property type="entry name" value="Zn-dependent exopeptidases"/>
    <property type="match status" value="1"/>
</dbReference>
<keyword evidence="3" id="KW-0378">Hydrolase</keyword>
<sequence>MESTTDESIKEYVHKTFDDTFLPSLMDFVRIPNLSPLFDPEWNTNGLLMKAANHLKDFADGLGLQGYTSEIVKEDDRTPVLFLTIEPFKVPEEDALTVLCYSHMDKQPWGDGWDADKKPDEPVIVNDKLFGRGGADDGYGMYSALLGIKTCQDHSLPHPRVYIFIEGSEESSEDDLVHYINDFIGGRFKHSLDLVIALDSEALDAQTFTSTSSLRGIINFDLKVEAFKDNIHSGNSGVFADTFTVATDLISRLEDKSTYLMKDEFQVDIPDYRVEEMKEMAKRQRRSDELPCLKVIQSIPTLLTGDTIDQNYHQIANYNWKSVLSVIGANGLPDCAISGNCLRKQTTLAISIRTPPTADVDKMFERIKELMTTDVPFNYQVSIERPDIAAGWNAKALSEKVDTALNDAVKSSYGTNPVFQGCGGAIPFAGILGEKFPKADFLVTGSSLPDTNAHGPNENLDLPSTRNLTTALAFLFRNVAS</sequence>
<evidence type="ECO:0008006" key="6">
    <source>
        <dbReference type="Google" id="ProtNLM"/>
    </source>
</evidence>
<dbReference type="EMBL" id="CAMPGE010008732">
    <property type="protein sequence ID" value="CAI2367617.1"/>
    <property type="molecule type" value="Genomic_DNA"/>
</dbReference>
<name>A0AAD1XE08_EUPCR</name>
<dbReference type="GO" id="GO:0008233">
    <property type="term" value="F:peptidase activity"/>
    <property type="evidence" value="ECO:0007669"/>
    <property type="project" value="UniProtKB-KW"/>
</dbReference>
<evidence type="ECO:0000313" key="5">
    <source>
        <dbReference type="Proteomes" id="UP001295684"/>
    </source>
</evidence>
<dbReference type="Pfam" id="PF01546">
    <property type="entry name" value="Peptidase_M20"/>
    <property type="match status" value="1"/>
</dbReference>
<dbReference type="AlphaFoldDB" id="A0AAD1XE08"/>
<proteinExistence type="predicted"/>
<protein>
    <recommendedName>
        <fullName evidence="6">Peptidase M20 dimerisation domain-containing protein</fullName>
    </recommendedName>
</protein>
<keyword evidence="1" id="KW-0645">Protease</keyword>
<dbReference type="InterPro" id="IPR051458">
    <property type="entry name" value="Cyt/Met_Dipeptidase"/>
</dbReference>
<dbReference type="Gene3D" id="3.40.630.10">
    <property type="entry name" value="Zn peptidases"/>
    <property type="match status" value="1"/>
</dbReference>
<keyword evidence="2" id="KW-0479">Metal-binding</keyword>
<accession>A0AAD1XE08</accession>
<comment type="caution">
    <text evidence="4">The sequence shown here is derived from an EMBL/GenBank/DDBJ whole genome shotgun (WGS) entry which is preliminary data.</text>
</comment>
<dbReference type="Gene3D" id="3.30.70.360">
    <property type="match status" value="1"/>
</dbReference>
<dbReference type="GO" id="GO:0006508">
    <property type="term" value="P:proteolysis"/>
    <property type="evidence" value="ECO:0007669"/>
    <property type="project" value="UniProtKB-KW"/>
</dbReference>